<comment type="caution">
    <text evidence="5">The sequence shown here is derived from an EMBL/GenBank/DDBJ whole genome shotgun (WGS) entry which is preliminary data.</text>
</comment>
<evidence type="ECO:0000313" key="6">
    <source>
        <dbReference type="Proteomes" id="UP000646738"/>
    </source>
</evidence>
<keyword evidence="2 3" id="KW-0694">RNA-binding</keyword>
<dbReference type="InterPro" id="IPR012340">
    <property type="entry name" value="NA-bd_OB-fold"/>
</dbReference>
<reference evidence="6" key="1">
    <citation type="submission" date="2023-07" db="EMBL/GenBank/DDBJ databases">
        <title>Whole genome shotgun sequence of Streptomyces achromogenes subsp. rubradiris NBRC 14000.</title>
        <authorList>
            <person name="Komaki H."/>
            <person name="Tamura T."/>
        </authorList>
    </citation>
    <scope>NUCLEOTIDE SEQUENCE [LARGE SCALE GENOMIC DNA]</scope>
    <source>
        <strain evidence="6">NBRC 14000</strain>
    </source>
</reference>
<dbReference type="SUPFAM" id="SSF50249">
    <property type="entry name" value="Nucleic acid-binding proteins"/>
    <property type="match status" value="1"/>
</dbReference>
<feature type="domain" description="TRNA-binding" evidence="4">
    <location>
        <begin position="22"/>
        <end position="124"/>
    </location>
</feature>
<dbReference type="EMBL" id="BNEA01000015">
    <property type="protein sequence ID" value="GHI52931.1"/>
    <property type="molecule type" value="Genomic_DNA"/>
</dbReference>
<dbReference type="PANTHER" id="PTHR11586">
    <property type="entry name" value="TRNA-AMINOACYLATION COFACTOR ARC1 FAMILY MEMBER"/>
    <property type="match status" value="1"/>
</dbReference>
<protein>
    <submittedName>
        <fullName evidence="5">tRNA-binding protein</fullName>
    </submittedName>
</protein>
<dbReference type="PROSITE" id="PS50886">
    <property type="entry name" value="TRBD"/>
    <property type="match status" value="1"/>
</dbReference>
<dbReference type="Proteomes" id="UP000646738">
    <property type="component" value="Unassembled WGS sequence"/>
</dbReference>
<evidence type="ECO:0000313" key="5">
    <source>
        <dbReference type="EMBL" id="GHI52931.1"/>
    </source>
</evidence>
<dbReference type="CDD" id="cd02798">
    <property type="entry name" value="tRNA_bind_CsaA"/>
    <property type="match status" value="1"/>
</dbReference>
<keyword evidence="1 3" id="KW-0820">tRNA-binding</keyword>
<evidence type="ECO:0000256" key="2">
    <source>
        <dbReference type="ARBA" id="ARBA00022884"/>
    </source>
</evidence>
<dbReference type="Gene3D" id="2.40.50.140">
    <property type="entry name" value="Nucleic acid-binding proteins"/>
    <property type="match status" value="1"/>
</dbReference>
<gene>
    <name evidence="5" type="primary">csaA</name>
    <name evidence="5" type="ORF">Srubr_27770</name>
</gene>
<evidence type="ECO:0000256" key="1">
    <source>
        <dbReference type="ARBA" id="ARBA00022555"/>
    </source>
</evidence>
<name>A0ABQ3RAQ0_STRRR</name>
<accession>A0ABQ3RAQ0</accession>
<evidence type="ECO:0000259" key="4">
    <source>
        <dbReference type="PROSITE" id="PS50886"/>
    </source>
</evidence>
<proteinExistence type="predicted"/>
<dbReference type="NCBIfam" id="NF007494">
    <property type="entry name" value="PRK10089.1-3"/>
    <property type="match status" value="1"/>
</dbReference>
<dbReference type="InterPro" id="IPR002547">
    <property type="entry name" value="tRNA-bd_dom"/>
</dbReference>
<dbReference type="InterPro" id="IPR051270">
    <property type="entry name" value="Tyrosine-tRNA_ligase_regulator"/>
</dbReference>
<dbReference type="RefSeq" id="WP_189996973.1">
    <property type="nucleotide sequence ID" value="NZ_BNCB01000012.1"/>
</dbReference>
<organism evidence="5 6">
    <name type="scientific">Streptomyces rubradiris</name>
    <name type="common">Streptomyces achromogenes subsp. rubradiris</name>
    <dbReference type="NCBI Taxonomy" id="285531"/>
    <lineage>
        <taxon>Bacteria</taxon>
        <taxon>Bacillati</taxon>
        <taxon>Actinomycetota</taxon>
        <taxon>Actinomycetes</taxon>
        <taxon>Kitasatosporales</taxon>
        <taxon>Streptomycetaceae</taxon>
        <taxon>Streptomyces</taxon>
    </lineage>
</organism>
<keyword evidence="6" id="KW-1185">Reference proteome</keyword>
<sequence>MTATESAANRDEQTTEKIDAGQFFQCELRVGRVVEVEDFPEARKPAYKVAVDFGPAGVLRTSAQVTHYDRDVLKGRLVVGVVNLKPKRIAGFRSEFLLLGSFDAKGRAQLLTPAQGATPGDLVG</sequence>
<dbReference type="PANTHER" id="PTHR11586:SF37">
    <property type="entry name" value="TRNA-BINDING DOMAIN-CONTAINING PROTEIN"/>
    <property type="match status" value="1"/>
</dbReference>
<dbReference type="Pfam" id="PF01588">
    <property type="entry name" value="tRNA_bind"/>
    <property type="match status" value="1"/>
</dbReference>
<evidence type="ECO:0000256" key="3">
    <source>
        <dbReference type="PROSITE-ProRule" id="PRU00209"/>
    </source>
</evidence>